<dbReference type="InterPro" id="IPR036872">
    <property type="entry name" value="CH_dom_sf"/>
</dbReference>
<accession>A0A8R1XRR2</accession>
<comment type="similarity">
    <text evidence="2">Belongs to the MAPRE family.</text>
</comment>
<evidence type="ECO:0000256" key="4">
    <source>
        <dbReference type="ARBA" id="ARBA00022618"/>
    </source>
</evidence>
<dbReference type="Pfam" id="PF00307">
    <property type="entry name" value="CH"/>
    <property type="match status" value="1"/>
</dbReference>
<keyword evidence="10" id="KW-0175">Coiled coil</keyword>
<dbReference type="EMBL" id="CMVM020000073">
    <property type="status" value="NOT_ANNOTATED_CDS"/>
    <property type="molecule type" value="Genomic_DNA"/>
</dbReference>
<dbReference type="GO" id="GO:0000776">
    <property type="term" value="C:kinetochore"/>
    <property type="evidence" value="ECO:0007669"/>
    <property type="project" value="EnsemblMetazoa"/>
</dbReference>
<dbReference type="EnsemblMetazoa" id="OVOC2278.1">
    <property type="protein sequence ID" value="OVOC2278.1"/>
    <property type="gene ID" value="WBGene00239087"/>
</dbReference>
<dbReference type="InterPro" id="IPR036133">
    <property type="entry name" value="EB1_C_sf"/>
</dbReference>
<keyword evidence="6" id="KW-0498">Mitosis</keyword>
<evidence type="ECO:0000256" key="8">
    <source>
        <dbReference type="ARBA" id="ARBA00023306"/>
    </source>
</evidence>
<evidence type="ECO:0008006" key="16">
    <source>
        <dbReference type="Google" id="ProtNLM"/>
    </source>
</evidence>
<evidence type="ECO:0000256" key="11">
    <source>
        <dbReference type="SAM" id="MobiDB-lite"/>
    </source>
</evidence>
<dbReference type="PROSITE" id="PS51230">
    <property type="entry name" value="EB1_C"/>
    <property type="match status" value="1"/>
</dbReference>
<keyword evidence="4" id="KW-0132">Cell division</keyword>
<comment type="subcellular location">
    <subcellularLocation>
        <location evidence="1">Cytoplasm</location>
        <location evidence="1">Cytoskeleton</location>
    </subcellularLocation>
</comment>
<dbReference type="GO" id="GO:0005813">
    <property type="term" value="C:centrosome"/>
    <property type="evidence" value="ECO:0007669"/>
    <property type="project" value="EnsemblMetazoa"/>
</dbReference>
<proteinExistence type="inferred from homology"/>
<dbReference type="Gene3D" id="1.10.418.10">
    <property type="entry name" value="Calponin-like domain"/>
    <property type="match status" value="1"/>
</dbReference>
<keyword evidence="3" id="KW-0963">Cytoplasm</keyword>
<keyword evidence="8" id="KW-0131">Cell cycle</keyword>
<dbReference type="SUPFAM" id="SSF47576">
    <property type="entry name" value="Calponin-homology domain, CH-domain"/>
    <property type="match status" value="1"/>
</dbReference>
<dbReference type="InterPro" id="IPR027328">
    <property type="entry name" value="MAPRE"/>
</dbReference>
<dbReference type="Proteomes" id="UP000024404">
    <property type="component" value="Unassembled WGS sequence"/>
</dbReference>
<dbReference type="GO" id="GO:0008017">
    <property type="term" value="F:microtubule binding"/>
    <property type="evidence" value="ECO:0007669"/>
    <property type="project" value="InterPro"/>
</dbReference>
<dbReference type="GO" id="GO:0051301">
    <property type="term" value="P:cell division"/>
    <property type="evidence" value="ECO:0007669"/>
    <property type="project" value="UniProtKB-KW"/>
</dbReference>
<dbReference type="InterPro" id="IPR004953">
    <property type="entry name" value="EB1_C"/>
</dbReference>
<reference evidence="14" key="2">
    <citation type="submission" date="2022-06" db="UniProtKB">
        <authorList>
            <consortium name="EnsemblMetazoa"/>
        </authorList>
    </citation>
    <scope>IDENTIFICATION</scope>
</reference>
<dbReference type="GO" id="GO:0005938">
    <property type="term" value="C:cell cortex"/>
    <property type="evidence" value="ECO:0007669"/>
    <property type="project" value="EnsemblMetazoa"/>
</dbReference>
<evidence type="ECO:0000256" key="9">
    <source>
        <dbReference type="PROSITE-ProRule" id="PRU00576"/>
    </source>
</evidence>
<feature type="compositionally biased region" description="Basic and acidic residues" evidence="11">
    <location>
        <begin position="267"/>
        <end position="280"/>
    </location>
</feature>
<feature type="region of interest" description="Disordered" evidence="11">
    <location>
        <begin position="258"/>
        <end position="291"/>
    </location>
</feature>
<feature type="domain" description="Calponin-homology (CH)" evidence="12">
    <location>
        <begin position="14"/>
        <end position="116"/>
    </location>
</feature>
<evidence type="ECO:0000313" key="14">
    <source>
        <dbReference type="EnsemblMetazoa" id="OVOC2278.1"/>
    </source>
</evidence>
<dbReference type="FunFam" id="1.10.418.10:FF:000007">
    <property type="entry name" value="Microtubule-associated protein, RP/EB family, member 2"/>
    <property type="match status" value="1"/>
</dbReference>
<dbReference type="GO" id="GO:0035371">
    <property type="term" value="C:microtubule plus-end"/>
    <property type="evidence" value="ECO:0007669"/>
    <property type="project" value="EnsemblMetazoa"/>
</dbReference>
<dbReference type="Gene3D" id="1.20.5.1430">
    <property type="match status" value="1"/>
</dbReference>
<keyword evidence="5 9" id="KW-0493">Microtubule</keyword>
<protein>
    <recommendedName>
        <fullName evidence="16">EB1 C-terminal domain-containing protein</fullName>
    </recommendedName>
</protein>
<feature type="compositionally biased region" description="Polar residues" evidence="11">
    <location>
        <begin position="281"/>
        <end position="291"/>
    </location>
</feature>
<dbReference type="GO" id="GO:0097730">
    <property type="term" value="C:non-motile cilium"/>
    <property type="evidence" value="ECO:0007669"/>
    <property type="project" value="EnsemblMetazoa"/>
</dbReference>
<evidence type="ECO:0000259" key="13">
    <source>
        <dbReference type="PROSITE" id="PS51230"/>
    </source>
</evidence>
<feature type="domain" description="EB1 C-terminal" evidence="13">
    <location>
        <begin position="180"/>
        <end position="250"/>
    </location>
</feature>
<dbReference type="PANTHER" id="PTHR10623">
    <property type="entry name" value="MICROTUBULE-ASSOCIATED PROTEIN RP/EB FAMILY MEMBER"/>
    <property type="match status" value="1"/>
</dbReference>
<dbReference type="OMA" id="SMQTNNM"/>
<dbReference type="SUPFAM" id="SSF140612">
    <property type="entry name" value="EB1 dimerisation domain-like"/>
    <property type="match status" value="1"/>
</dbReference>
<evidence type="ECO:0000256" key="10">
    <source>
        <dbReference type="SAM" id="Coils"/>
    </source>
</evidence>
<sequence length="291" mass="33505">MVVNVYATSGTIEQCSRNELLAFVNNFLRSNFTRIEELSSGAAYCQLTALLFPGKISLKKVKWNSRNEVDWIANWRILQTAWKDLGVKKTVPVERLLRSKFQDNFEFLQWFKKFFDANYDGHPYDALLARNGEPLPASWAISSRSLTSKAPMITRNNPAITPTRKDSCSAVRKTAAGKTSVPNNVALQRKYELMIQELKQDLIELTKQRNFYYDKLRKVEVLCQEADDSPTVSREEVLEILYETQRYIQEGFAIIDEEPDYNQGGKMDNKDSEKSIRDATHQFSPDTSETF</sequence>
<reference evidence="15" key="1">
    <citation type="submission" date="2013-10" db="EMBL/GenBank/DDBJ databases">
        <title>Genome sequencing of Onchocerca volvulus.</title>
        <authorList>
            <person name="Cotton J."/>
            <person name="Tsai J."/>
            <person name="Stanley E."/>
            <person name="Tracey A."/>
            <person name="Holroyd N."/>
            <person name="Lustigman S."/>
            <person name="Berriman M."/>
        </authorList>
    </citation>
    <scope>NUCLEOTIDE SEQUENCE</scope>
</reference>
<evidence type="ECO:0000256" key="6">
    <source>
        <dbReference type="ARBA" id="ARBA00022776"/>
    </source>
</evidence>
<evidence type="ECO:0000256" key="2">
    <source>
        <dbReference type="ARBA" id="ARBA00010729"/>
    </source>
</evidence>
<keyword evidence="7" id="KW-0206">Cytoskeleton</keyword>
<evidence type="ECO:0000313" key="15">
    <source>
        <dbReference type="Proteomes" id="UP000024404"/>
    </source>
</evidence>
<evidence type="ECO:0000256" key="5">
    <source>
        <dbReference type="ARBA" id="ARBA00022701"/>
    </source>
</evidence>
<dbReference type="InterPro" id="IPR001715">
    <property type="entry name" value="CH_dom"/>
</dbReference>
<keyword evidence="15" id="KW-1185">Reference proteome</keyword>
<evidence type="ECO:0000259" key="12">
    <source>
        <dbReference type="PROSITE" id="PS50021"/>
    </source>
</evidence>
<evidence type="ECO:0000256" key="7">
    <source>
        <dbReference type="ARBA" id="ARBA00023212"/>
    </source>
</evidence>
<dbReference type="PROSITE" id="PS50021">
    <property type="entry name" value="CH"/>
    <property type="match status" value="1"/>
</dbReference>
<evidence type="ECO:0000256" key="3">
    <source>
        <dbReference type="ARBA" id="ARBA00022490"/>
    </source>
</evidence>
<organism evidence="14 15">
    <name type="scientific">Onchocerca volvulus</name>
    <dbReference type="NCBI Taxonomy" id="6282"/>
    <lineage>
        <taxon>Eukaryota</taxon>
        <taxon>Metazoa</taxon>
        <taxon>Ecdysozoa</taxon>
        <taxon>Nematoda</taxon>
        <taxon>Chromadorea</taxon>
        <taxon>Rhabditida</taxon>
        <taxon>Spirurina</taxon>
        <taxon>Spiruromorpha</taxon>
        <taxon>Filarioidea</taxon>
        <taxon>Onchocercidae</taxon>
        <taxon>Onchocerca</taxon>
    </lineage>
</organism>
<feature type="coiled-coil region" evidence="10">
    <location>
        <begin position="188"/>
        <end position="215"/>
    </location>
</feature>
<name>A0A8R1XRR2_ONCVO</name>
<dbReference type="Pfam" id="PF03271">
    <property type="entry name" value="EB1"/>
    <property type="match status" value="1"/>
</dbReference>
<dbReference type="AlphaFoldDB" id="A0A8R1XRR2"/>
<evidence type="ECO:0000256" key="1">
    <source>
        <dbReference type="ARBA" id="ARBA00004245"/>
    </source>
</evidence>